<gene>
    <name evidence="1" type="ORF">NIES23_56650</name>
</gene>
<dbReference type="EMBL" id="AP018217">
    <property type="protein sequence ID" value="BAY72837.1"/>
    <property type="molecule type" value="Genomic_DNA"/>
</dbReference>
<dbReference type="InterPro" id="IPR043731">
    <property type="entry name" value="DUF5674"/>
</dbReference>
<dbReference type="Proteomes" id="UP000217507">
    <property type="component" value="Plasmid Plasmid1 dna"/>
</dbReference>
<geneLocation type="plasmid" evidence="1">
    <name>plasmid1</name>
</geneLocation>
<accession>A0A1Z4KVB2</accession>
<organism evidence="1 2">
    <name type="scientific">Trichormus variabilis NIES-23</name>
    <dbReference type="NCBI Taxonomy" id="1973479"/>
    <lineage>
        <taxon>Bacteria</taxon>
        <taxon>Bacillati</taxon>
        <taxon>Cyanobacteriota</taxon>
        <taxon>Cyanophyceae</taxon>
        <taxon>Nostocales</taxon>
        <taxon>Nostocaceae</taxon>
        <taxon>Trichormus</taxon>
    </lineage>
</organism>
<proteinExistence type="predicted"/>
<reference evidence="1 2" key="1">
    <citation type="submission" date="2017-06" db="EMBL/GenBank/DDBJ databases">
        <title>Genome sequencing of cyanobaciteial culture collection at National Institute for Environmental Studies (NIES).</title>
        <authorList>
            <person name="Hirose Y."/>
            <person name="Shimura Y."/>
            <person name="Fujisawa T."/>
            <person name="Nakamura Y."/>
            <person name="Kawachi M."/>
        </authorList>
    </citation>
    <scope>NUCLEOTIDE SEQUENCE [LARGE SCALE GENOMIC DNA]</scope>
    <source>
        <strain evidence="1 2">NIES-23</strain>
        <plasmid evidence="2">Plasmid Plasmid1 dna</plasmid>
    </source>
</reference>
<dbReference type="AlphaFoldDB" id="A0A1Z4KVB2"/>
<keyword evidence="1" id="KW-0614">Plasmid</keyword>
<dbReference type="Pfam" id="PF18924">
    <property type="entry name" value="DUF5674"/>
    <property type="match status" value="1"/>
</dbReference>
<protein>
    <submittedName>
        <fullName evidence="1">Uncharacterized protein</fullName>
    </submittedName>
</protein>
<evidence type="ECO:0000313" key="2">
    <source>
        <dbReference type="Proteomes" id="UP000217507"/>
    </source>
</evidence>
<evidence type="ECO:0000313" key="1">
    <source>
        <dbReference type="EMBL" id="BAY72837.1"/>
    </source>
</evidence>
<sequence length="111" mass="12683">MIIIIRNRATPEQIEQMLEEEKFYIKLAVDIERRILAGGGEMHYFCEQALLEDGSSQKNIWGAGFMPITQKISYDSLINIRPSQGNRSMEILDATIREQVAQIIEELLGNV</sequence>
<name>A0A1Z4KVB2_ANAVA</name>